<dbReference type="InterPro" id="IPR002125">
    <property type="entry name" value="CMP_dCMP_dom"/>
</dbReference>
<keyword evidence="6" id="KW-1185">Reference proteome</keyword>
<dbReference type="OrthoDB" id="3180714at2759"/>
<dbReference type="GO" id="GO:0052717">
    <property type="term" value="F:tRNA-specific adenosine-34 deaminase activity"/>
    <property type="evidence" value="ECO:0007669"/>
    <property type="project" value="TreeGrafter"/>
</dbReference>
<name>A0A8C5R840_9ANUR</name>
<comment type="cofactor">
    <cofactor evidence="1">
        <name>Zn(2+)</name>
        <dbReference type="ChEBI" id="CHEBI:29105"/>
    </cofactor>
</comment>
<dbReference type="AlphaFoldDB" id="A0A8C5R840"/>
<dbReference type="SMR" id="A0A8C5R840"/>
<keyword evidence="2" id="KW-0819">tRNA processing</keyword>
<dbReference type="GO" id="GO:0005737">
    <property type="term" value="C:cytoplasm"/>
    <property type="evidence" value="ECO:0007669"/>
    <property type="project" value="TreeGrafter"/>
</dbReference>
<dbReference type="CDD" id="cd01285">
    <property type="entry name" value="nucleoside_deaminase"/>
    <property type="match status" value="1"/>
</dbReference>
<accession>A0A8C5R840</accession>
<evidence type="ECO:0000256" key="1">
    <source>
        <dbReference type="ARBA" id="ARBA00001947"/>
    </source>
</evidence>
<dbReference type="Gene3D" id="3.40.140.10">
    <property type="entry name" value="Cytidine Deaminase, domain 2"/>
    <property type="match status" value="1"/>
</dbReference>
<evidence type="ECO:0000313" key="6">
    <source>
        <dbReference type="Proteomes" id="UP000694569"/>
    </source>
</evidence>
<comment type="similarity">
    <text evidence="3">Belongs to the cytidine and deoxycytidylate deaminase family. ADAT3 subfamily.</text>
</comment>
<dbReference type="PANTHER" id="PTHR11079">
    <property type="entry name" value="CYTOSINE DEAMINASE FAMILY MEMBER"/>
    <property type="match status" value="1"/>
</dbReference>
<dbReference type="GO" id="GO:0005634">
    <property type="term" value="C:nucleus"/>
    <property type="evidence" value="ECO:0007669"/>
    <property type="project" value="TreeGrafter"/>
</dbReference>
<dbReference type="PROSITE" id="PS51747">
    <property type="entry name" value="CYT_DCMP_DEAMINASES_2"/>
    <property type="match status" value="1"/>
</dbReference>
<dbReference type="GO" id="GO:0008033">
    <property type="term" value="P:tRNA processing"/>
    <property type="evidence" value="ECO:0007669"/>
    <property type="project" value="UniProtKB-KW"/>
</dbReference>
<reference evidence="5" key="2">
    <citation type="submission" date="2025-09" db="UniProtKB">
        <authorList>
            <consortium name="Ensembl"/>
        </authorList>
    </citation>
    <scope>IDENTIFICATION</scope>
</reference>
<evidence type="ECO:0000313" key="5">
    <source>
        <dbReference type="Ensembl" id="ENSLLEP00000049031.1"/>
    </source>
</evidence>
<dbReference type="Proteomes" id="UP000694569">
    <property type="component" value="Unplaced"/>
</dbReference>
<protein>
    <recommendedName>
        <fullName evidence="4">CMP/dCMP-type deaminase domain-containing protein</fullName>
    </recommendedName>
</protein>
<dbReference type="Ensembl" id="ENSLLET00000050945.1">
    <property type="protein sequence ID" value="ENSLLEP00000049031.1"/>
    <property type="gene ID" value="ENSLLEG00000030872.1"/>
</dbReference>
<feature type="domain" description="CMP/dCMP-type deaminase" evidence="4">
    <location>
        <begin position="202"/>
        <end position="391"/>
    </location>
</feature>
<evidence type="ECO:0000256" key="2">
    <source>
        <dbReference type="ARBA" id="ARBA00022694"/>
    </source>
</evidence>
<dbReference type="GeneTree" id="ENSGT00390000010706"/>
<dbReference type="SUPFAM" id="SSF53927">
    <property type="entry name" value="Cytidine deaminase-like"/>
    <property type="match status" value="1"/>
</dbReference>
<sequence>MESDAHNSSFTWNAIPVLSLEEEMELLEDKLRDGPPLVVFFAATILDKRQTSHLSQILSATKPLPESLRHLKRVRSCFNRLDILLCPAKDHDRVDVVKGDENPELSKQMCRSNGEAVIDSENVAQRADLVQAPSLAEIFKDLADLNGLGDPFLVSVPSKAPKSQKDQQSWARYWPCIYHSKQKNVDTEEHITGGIMSETEKARIGTYMLKAVKAAQRSQVKGCCGAGTVIVDPGNGQVLAVASERTNETGNPLLHACMVAIDLVAKRQGGGAYLGVTGEDIDESDVGGEPLIGMVDQTLSCQTSAESVKPHLTSKKRKSAEESKKTEEKASYLCTGYDVFVTQEPCVMCSMALLHSRVSRVYYGCSRPGGALGTSYRLHCKNDLNHRFVVYRGVMEEECQNC</sequence>
<proteinExistence type="inferred from homology"/>
<reference evidence="5" key="1">
    <citation type="submission" date="2025-08" db="UniProtKB">
        <authorList>
            <consortium name="Ensembl"/>
        </authorList>
    </citation>
    <scope>IDENTIFICATION</scope>
</reference>
<evidence type="ECO:0000256" key="3">
    <source>
        <dbReference type="ARBA" id="ARBA00038160"/>
    </source>
</evidence>
<dbReference type="InterPro" id="IPR016193">
    <property type="entry name" value="Cytidine_deaminase-like"/>
</dbReference>
<dbReference type="PANTHER" id="PTHR11079:SF156">
    <property type="entry name" value="INACTIVE TRNA-SPECIFIC ADENOSINE DEAMINASE-LIKE PROTEIN 3-RELATED"/>
    <property type="match status" value="1"/>
</dbReference>
<organism evidence="5 6">
    <name type="scientific">Leptobrachium leishanense</name>
    <name type="common">Leishan spiny toad</name>
    <dbReference type="NCBI Taxonomy" id="445787"/>
    <lineage>
        <taxon>Eukaryota</taxon>
        <taxon>Metazoa</taxon>
        <taxon>Chordata</taxon>
        <taxon>Craniata</taxon>
        <taxon>Vertebrata</taxon>
        <taxon>Euteleostomi</taxon>
        <taxon>Amphibia</taxon>
        <taxon>Batrachia</taxon>
        <taxon>Anura</taxon>
        <taxon>Pelobatoidea</taxon>
        <taxon>Megophryidae</taxon>
        <taxon>Leptobrachium</taxon>
    </lineage>
</organism>
<evidence type="ECO:0000259" key="4">
    <source>
        <dbReference type="PROSITE" id="PS51747"/>
    </source>
</evidence>
<dbReference type="Pfam" id="PF00383">
    <property type="entry name" value="dCMP_cyt_deam_1"/>
    <property type="match status" value="1"/>
</dbReference>